<accession>F2UGJ6</accession>
<dbReference type="Proteomes" id="UP000007799">
    <property type="component" value="Unassembled WGS sequence"/>
</dbReference>
<evidence type="ECO:0000259" key="1">
    <source>
        <dbReference type="Pfam" id="PF11265"/>
    </source>
</evidence>
<dbReference type="RefSeq" id="XP_004991667.1">
    <property type="nucleotide sequence ID" value="XM_004991610.1"/>
</dbReference>
<organism evidence="3">
    <name type="scientific">Salpingoeca rosetta (strain ATCC 50818 / BSB-021)</name>
    <dbReference type="NCBI Taxonomy" id="946362"/>
    <lineage>
        <taxon>Eukaryota</taxon>
        <taxon>Choanoflagellata</taxon>
        <taxon>Craspedida</taxon>
        <taxon>Salpingoecidae</taxon>
        <taxon>Salpingoeca</taxon>
    </lineage>
</organism>
<evidence type="ECO:0000313" key="3">
    <source>
        <dbReference type="Proteomes" id="UP000007799"/>
    </source>
</evidence>
<dbReference type="GeneID" id="16072228"/>
<feature type="domain" description="Mediator of RNA polymerase II transcription subunit 25 von Willebrand factor type A" evidence="1">
    <location>
        <begin position="15"/>
        <end position="127"/>
    </location>
</feature>
<sequence>MTYPDDISWAAGTRSITTFPAITDHGKFVELLKTLELWGEGMHGALAPALSTAMTRFPQHEDTFQIVIIITGLEPSDVTSKESAAMPSISNKSWQDLLRALRKRRADISVLSPLRSPALMSVLEENTRPADDLFTSLAKPLLPAVCSDLVYVPTFKLRTRHTQAINISMKRHSGQPPIVIRATAVIPGDHVLPTNMYVFHEDTRPMDQRVAPWQSMPQGTVFQVNAHIKGGQAPELLKQWNALQFPCIYAKPYFLEVFRSNPAQGQVMFIAYSMEHNRFLLTTLQEQKKV</sequence>
<evidence type="ECO:0000313" key="2">
    <source>
        <dbReference type="EMBL" id="EGD75746.1"/>
    </source>
</evidence>
<dbReference type="KEGG" id="sre:PTSG_07863"/>
<name>F2UGJ6_SALR5</name>
<protein>
    <recommendedName>
        <fullName evidence="1">Mediator of RNA polymerase II transcription subunit 25 von Willebrand factor type A domain-containing protein</fullName>
    </recommendedName>
</protein>
<gene>
    <name evidence="2" type="ORF">PTSG_07863</name>
</gene>
<proteinExistence type="predicted"/>
<dbReference type="InterPro" id="IPR021419">
    <property type="entry name" value="Mediator_Med25_VWA"/>
</dbReference>
<dbReference type="EMBL" id="GL832973">
    <property type="protein sequence ID" value="EGD75746.1"/>
    <property type="molecule type" value="Genomic_DNA"/>
</dbReference>
<dbReference type="AlphaFoldDB" id="F2UGJ6"/>
<dbReference type="Pfam" id="PF11265">
    <property type="entry name" value="Med25_VWA"/>
    <property type="match status" value="1"/>
</dbReference>
<dbReference type="InParanoid" id="F2UGJ6"/>
<reference evidence="2" key="1">
    <citation type="submission" date="2009-08" db="EMBL/GenBank/DDBJ databases">
        <title>Annotation of Salpingoeca rosetta.</title>
        <authorList>
            <consortium name="The Broad Institute Genome Sequencing Platform"/>
            <person name="Russ C."/>
            <person name="Cuomo C."/>
            <person name="Burger G."/>
            <person name="Gray M.W."/>
            <person name="Holland P.W.H."/>
            <person name="King N."/>
            <person name="Lang F.B.F."/>
            <person name="Roger A.J."/>
            <person name="Ruiz-Trillo I."/>
            <person name="Young S.K."/>
            <person name="Zeng Q."/>
            <person name="Gargeya S."/>
            <person name="Alvarado L."/>
            <person name="Berlin A."/>
            <person name="Chapman S.B."/>
            <person name="Chen Z."/>
            <person name="Freedman E."/>
            <person name="Gellesch M."/>
            <person name="Goldberg J."/>
            <person name="Griggs A."/>
            <person name="Gujja S."/>
            <person name="Heilman E."/>
            <person name="Heiman D."/>
            <person name="Howarth C."/>
            <person name="Mehta T."/>
            <person name="Neiman D."/>
            <person name="Pearson M."/>
            <person name="Roberts A."/>
            <person name="Saif S."/>
            <person name="Shea T."/>
            <person name="Shenoy N."/>
            <person name="Sisk P."/>
            <person name="Stolte C."/>
            <person name="Sykes S."/>
            <person name="White J."/>
            <person name="Yandava C."/>
            <person name="Haas B."/>
            <person name="Nusbaum C."/>
            <person name="Birren B."/>
        </authorList>
    </citation>
    <scope>NUCLEOTIDE SEQUENCE [LARGE SCALE GENOMIC DNA]</scope>
    <source>
        <strain evidence="2">ATCC 50818</strain>
    </source>
</reference>
<keyword evidence="3" id="KW-1185">Reference proteome</keyword>